<evidence type="ECO:0000259" key="3">
    <source>
        <dbReference type="Pfam" id="PF01989"/>
    </source>
</evidence>
<dbReference type="OrthoDB" id="1550274at2"/>
<evidence type="ECO:0000256" key="2">
    <source>
        <dbReference type="ARBA" id="ARBA00023239"/>
    </source>
</evidence>
<dbReference type="CDD" id="cd01356">
    <property type="entry name" value="AcnX_swivel"/>
    <property type="match status" value="1"/>
</dbReference>
<dbReference type="PIRSF" id="PIRSF036630">
    <property type="entry name" value="UCP036630"/>
    <property type="match status" value="1"/>
</dbReference>
<dbReference type="Proteomes" id="UP000254764">
    <property type="component" value="Unassembled WGS sequence"/>
</dbReference>
<keyword evidence="1" id="KW-0408">Iron</keyword>
<dbReference type="SUPFAM" id="SSF52016">
    <property type="entry name" value="LeuD/IlvD-like"/>
    <property type="match status" value="1"/>
</dbReference>
<protein>
    <recommendedName>
        <fullName evidence="7">Aconitase X catalytic domain-containing protein</fullName>
    </recommendedName>
</protein>
<dbReference type="AlphaFoldDB" id="A0A376AB99"/>
<feature type="domain" description="Phosphomevalonate dehydratase small subunit-like" evidence="3">
    <location>
        <begin position="33"/>
        <end position="108"/>
    </location>
</feature>
<dbReference type="RefSeq" id="WP_115672082.1">
    <property type="nucleotide sequence ID" value="NZ_UEYP01000015.1"/>
</dbReference>
<dbReference type="InterPro" id="IPR012047">
    <property type="entry name" value="AcnX"/>
</dbReference>
<reference evidence="6" key="1">
    <citation type="submission" date="2018-07" db="EMBL/GenBank/DDBJ databases">
        <authorList>
            <person name="Peiro R."/>
            <person name="Begona"/>
            <person name="Cbmso G."/>
            <person name="Lopez M."/>
            <person name="Gonzalez S."/>
        </authorList>
    </citation>
    <scope>NUCLEOTIDE SEQUENCE [LARGE SCALE GENOMIC DNA]</scope>
</reference>
<evidence type="ECO:0000259" key="4">
    <source>
        <dbReference type="Pfam" id="PF04412"/>
    </source>
</evidence>
<evidence type="ECO:0000256" key="1">
    <source>
        <dbReference type="ARBA" id="ARBA00023004"/>
    </source>
</evidence>
<dbReference type="Gene3D" id="3.50.30.10">
    <property type="entry name" value="Phosphohistidine domain"/>
    <property type="match status" value="1"/>
</dbReference>
<keyword evidence="6" id="KW-1185">Reference proteome</keyword>
<dbReference type="PANTHER" id="PTHR36577:SF3">
    <property type="entry name" value="DUF521 DOMAIN PROTEIN (AFU_ORTHOLOGUE AFUA_6G00490)"/>
    <property type="match status" value="1"/>
</dbReference>
<organism evidence="5 6">
    <name type="scientific">Ciceribacter selenitireducens ATCC BAA-1503</name>
    <dbReference type="NCBI Taxonomy" id="1336235"/>
    <lineage>
        <taxon>Bacteria</taxon>
        <taxon>Pseudomonadati</taxon>
        <taxon>Pseudomonadota</taxon>
        <taxon>Alphaproteobacteria</taxon>
        <taxon>Hyphomicrobiales</taxon>
        <taxon>Rhizobiaceae</taxon>
        <taxon>Ciceribacter</taxon>
    </lineage>
</organism>
<proteinExistence type="predicted"/>
<dbReference type="Pfam" id="PF04412">
    <property type="entry name" value="AcnX"/>
    <property type="match status" value="1"/>
</dbReference>
<sequence>MSVETDLNPFAAPARMLIEGAAEGPLLFSDTALSFWGGVDPETGLVIDQAHPLHGRCLEGTILAIPGGRGSCTGSAVLMQLILNGKAPAGMVFSQAEEILTLGVMVAEEMYGRSLPIAVIAPEAFARLEGLDVLRIGAGLVAVPGASHGLNDAAPPVALPKLVLSDKDQHLLSDAVPQATRTAMRIVVRMAELLGAGRLIDVAQVHVDGCIYTGPASLDFAEKLADWGGRVVVPTSLNAISADQARWREQGTDPVLSMAASALADAYLRMGARPTFTCAPYQLKGAPAEGENIAWAESNAVVYANSVLGARTMKYPDLLDICIALTGRAPEAGCHLDENRKARLVVEVEAMEGRDDSFWPLLGYRVGTLAPNAIPAVTGLEHAHPTADDLKAFGAAFATTSAAPMFHIVGVTPEAPTLSAATGGQALQIVKVTRSDLADDWHHFNPTNGDTVDLVALGNPHFSFDECRALAKLCAGRTKHADVALTVTLSRATHARIVEAGIAATLEAFGVTFVRDACWCTVLQPIVPPAARTILTNSGKYAHYGPGLSGKQVRFAALADCVAAAVTGRAPAALPAWLG</sequence>
<accession>A0A376AB99</accession>
<dbReference type="GO" id="GO:0016829">
    <property type="term" value="F:lyase activity"/>
    <property type="evidence" value="ECO:0007669"/>
    <property type="project" value="UniProtKB-KW"/>
</dbReference>
<dbReference type="EMBL" id="UEYP01000015">
    <property type="protein sequence ID" value="SSC64937.1"/>
    <property type="molecule type" value="Genomic_DNA"/>
</dbReference>
<evidence type="ECO:0008006" key="7">
    <source>
        <dbReference type="Google" id="ProtNLM"/>
    </source>
</evidence>
<dbReference type="InterPro" id="IPR007506">
    <property type="entry name" value="PMDh-L-like_dom"/>
</dbReference>
<evidence type="ECO:0000313" key="6">
    <source>
        <dbReference type="Proteomes" id="UP000254764"/>
    </source>
</evidence>
<feature type="domain" description="Phosphomevalonate dehydratase large subunit-like" evidence="4">
    <location>
        <begin position="164"/>
        <end position="562"/>
    </location>
</feature>
<dbReference type="PANTHER" id="PTHR36577">
    <property type="entry name" value="DUF521 DOMAIN PROTEIN (AFU_ORTHOLOGUE AFUA_6G00490)"/>
    <property type="match status" value="1"/>
</dbReference>
<name>A0A376AB99_9HYPH</name>
<dbReference type="CDD" id="cd01355">
    <property type="entry name" value="AcnX"/>
    <property type="match status" value="1"/>
</dbReference>
<dbReference type="InterPro" id="IPR002840">
    <property type="entry name" value="PMDh-S-like_dom"/>
</dbReference>
<gene>
    <name evidence="5" type="ORF">RHIZ70_645</name>
</gene>
<keyword evidence="2" id="KW-0456">Lyase</keyword>
<dbReference type="Pfam" id="PF01989">
    <property type="entry name" value="AcnX_swivel_put"/>
    <property type="match status" value="1"/>
</dbReference>
<dbReference type="STRING" id="1336235.GCA_000518785_01009"/>
<evidence type="ECO:0000313" key="5">
    <source>
        <dbReference type="EMBL" id="SSC64937.1"/>
    </source>
</evidence>